<dbReference type="InterPro" id="IPR036397">
    <property type="entry name" value="RNaseH_sf"/>
</dbReference>
<keyword evidence="1" id="KW-0694">RNA-binding</keyword>
<dbReference type="Proteomes" id="UP001209878">
    <property type="component" value="Unassembled WGS sequence"/>
</dbReference>
<gene>
    <name evidence="3" type="ORF">NP493_135g03049</name>
</gene>
<evidence type="ECO:0000313" key="4">
    <source>
        <dbReference type="Proteomes" id="UP001209878"/>
    </source>
</evidence>
<dbReference type="Gene3D" id="3.30.160.20">
    <property type="match status" value="1"/>
</dbReference>
<accession>A0AAD9P558</accession>
<keyword evidence="4" id="KW-1185">Reference proteome</keyword>
<dbReference type="InterPro" id="IPR014720">
    <property type="entry name" value="dsRBD_dom"/>
</dbReference>
<dbReference type="GO" id="GO:0003723">
    <property type="term" value="F:RNA binding"/>
    <property type="evidence" value="ECO:0007669"/>
    <property type="project" value="UniProtKB-UniRule"/>
</dbReference>
<dbReference type="AlphaFoldDB" id="A0AAD9P558"/>
<dbReference type="PANTHER" id="PTHR33050:SF7">
    <property type="entry name" value="RIBONUCLEASE H"/>
    <property type="match status" value="1"/>
</dbReference>
<name>A0AAD9P558_RIDPI</name>
<organism evidence="3 4">
    <name type="scientific">Ridgeia piscesae</name>
    <name type="common">Tubeworm</name>
    <dbReference type="NCBI Taxonomy" id="27915"/>
    <lineage>
        <taxon>Eukaryota</taxon>
        <taxon>Metazoa</taxon>
        <taxon>Spiralia</taxon>
        <taxon>Lophotrochozoa</taxon>
        <taxon>Annelida</taxon>
        <taxon>Polychaeta</taxon>
        <taxon>Sedentaria</taxon>
        <taxon>Canalipalpata</taxon>
        <taxon>Sabellida</taxon>
        <taxon>Siboglinidae</taxon>
        <taxon>Ridgeia</taxon>
    </lineage>
</organism>
<dbReference type="CDD" id="cd09275">
    <property type="entry name" value="RNase_HI_RT_DIRS1"/>
    <property type="match status" value="1"/>
</dbReference>
<reference evidence="3" key="1">
    <citation type="journal article" date="2023" name="Mol. Biol. Evol.">
        <title>Third-Generation Sequencing Reveals the Adaptive Role of the Epigenome in Three Deep-Sea Polychaetes.</title>
        <authorList>
            <person name="Perez M."/>
            <person name="Aroh O."/>
            <person name="Sun Y."/>
            <person name="Lan Y."/>
            <person name="Juniper S.K."/>
            <person name="Young C.R."/>
            <person name="Angers B."/>
            <person name="Qian P.Y."/>
        </authorList>
    </citation>
    <scope>NUCLEOTIDE SEQUENCE</scope>
    <source>
        <strain evidence="3">R07B-5</strain>
    </source>
</reference>
<dbReference type="InterPro" id="IPR052055">
    <property type="entry name" value="Hepadnavirus_pol/RT"/>
</dbReference>
<dbReference type="EMBL" id="JAODUO010000135">
    <property type="protein sequence ID" value="KAK2188347.1"/>
    <property type="molecule type" value="Genomic_DNA"/>
</dbReference>
<protein>
    <recommendedName>
        <fullName evidence="2">DRBM domain-containing protein</fullName>
    </recommendedName>
</protein>
<evidence type="ECO:0000313" key="3">
    <source>
        <dbReference type="EMBL" id="KAK2188347.1"/>
    </source>
</evidence>
<sequence>MRLLVSCAQGGSTVCRYNRLYPDPKTIIGHILRPVVAADPLSQPQIHSKLRLGGRLWKVHLQFNWPQKFRVCGQGDDHERAVHYAYLSACHMFTHLGLLTDGKTINYKETLFEIQKVFKNDAMNQIIEFRSKHEVLSKHSPAEWTTEIKINSPLVVNVSAKGVTQEDAEQTAAALMIMKLRGTVYTWKKKFEGCRVLCWCDNQQAVNFINDGLLVKPNKARSLLKMFKVLRMTCLKYNIDLRAQHIYRLDNIAADRLSKHDIETFIEMFPNAAIKSKKSKKMLFFLPLTDPASQTFDTTKTVEHSKEDSQIT</sequence>
<dbReference type="PROSITE" id="PS50137">
    <property type="entry name" value="DS_RBD"/>
    <property type="match status" value="1"/>
</dbReference>
<dbReference type="PANTHER" id="PTHR33050">
    <property type="entry name" value="REVERSE TRANSCRIPTASE DOMAIN-CONTAINING PROTEIN"/>
    <property type="match status" value="1"/>
</dbReference>
<evidence type="ECO:0000256" key="1">
    <source>
        <dbReference type="PROSITE-ProRule" id="PRU00266"/>
    </source>
</evidence>
<comment type="caution">
    <text evidence="3">The sequence shown here is derived from an EMBL/GenBank/DDBJ whole genome shotgun (WGS) entry which is preliminary data.</text>
</comment>
<evidence type="ECO:0000259" key="2">
    <source>
        <dbReference type="PROSITE" id="PS50137"/>
    </source>
</evidence>
<dbReference type="Gene3D" id="3.30.420.10">
    <property type="entry name" value="Ribonuclease H-like superfamily/Ribonuclease H"/>
    <property type="match status" value="1"/>
</dbReference>
<proteinExistence type="predicted"/>
<feature type="domain" description="DRBM" evidence="2">
    <location>
        <begin position="106"/>
        <end position="182"/>
    </location>
</feature>